<dbReference type="GO" id="GO:0005509">
    <property type="term" value="F:calcium ion binding"/>
    <property type="evidence" value="ECO:0007669"/>
    <property type="project" value="UniProtKB-UniRule"/>
</dbReference>
<evidence type="ECO:0000256" key="7">
    <source>
        <dbReference type="ARBA" id="ARBA00023136"/>
    </source>
</evidence>
<dbReference type="InterPro" id="IPR050971">
    <property type="entry name" value="Cadherin-domain_protein"/>
</dbReference>
<keyword evidence="3" id="KW-0677">Repeat</keyword>
<gene>
    <name evidence="10" type="primary">ORF14252</name>
</gene>
<dbReference type="CDD" id="cd11304">
    <property type="entry name" value="Cadherin_repeat"/>
    <property type="match status" value="1"/>
</dbReference>
<dbReference type="GO" id="GO:0007156">
    <property type="term" value="P:homophilic cell adhesion via plasma membrane adhesion molecules"/>
    <property type="evidence" value="ECO:0007669"/>
    <property type="project" value="InterPro"/>
</dbReference>
<evidence type="ECO:0000256" key="8">
    <source>
        <dbReference type="PROSITE-ProRule" id="PRU00043"/>
    </source>
</evidence>
<dbReference type="PANTHER" id="PTHR24025:SF28">
    <property type="entry name" value="PUTATIVE-RELATED"/>
    <property type="match status" value="1"/>
</dbReference>
<organism evidence="10">
    <name type="scientific">Arion vulgaris</name>
    <dbReference type="NCBI Taxonomy" id="1028688"/>
    <lineage>
        <taxon>Eukaryota</taxon>
        <taxon>Metazoa</taxon>
        <taxon>Spiralia</taxon>
        <taxon>Lophotrochozoa</taxon>
        <taxon>Mollusca</taxon>
        <taxon>Gastropoda</taxon>
        <taxon>Heterobranchia</taxon>
        <taxon>Euthyneura</taxon>
        <taxon>Panpulmonata</taxon>
        <taxon>Eupulmonata</taxon>
        <taxon>Stylommatophora</taxon>
        <taxon>Helicina</taxon>
        <taxon>Arionoidea</taxon>
        <taxon>Arionidae</taxon>
        <taxon>Arion</taxon>
    </lineage>
</organism>
<evidence type="ECO:0000256" key="3">
    <source>
        <dbReference type="ARBA" id="ARBA00022737"/>
    </source>
</evidence>
<dbReference type="Pfam" id="PF00028">
    <property type="entry name" value="Cadherin"/>
    <property type="match status" value="1"/>
</dbReference>
<evidence type="ECO:0000256" key="5">
    <source>
        <dbReference type="ARBA" id="ARBA00022889"/>
    </source>
</evidence>
<dbReference type="PROSITE" id="PS00232">
    <property type="entry name" value="CADHERIN_1"/>
    <property type="match status" value="1"/>
</dbReference>
<dbReference type="GO" id="GO:0005911">
    <property type="term" value="C:cell-cell junction"/>
    <property type="evidence" value="ECO:0007669"/>
    <property type="project" value="TreeGrafter"/>
</dbReference>
<dbReference type="GO" id="GO:0005886">
    <property type="term" value="C:plasma membrane"/>
    <property type="evidence" value="ECO:0007669"/>
    <property type="project" value="InterPro"/>
</dbReference>
<feature type="non-terminal residue" evidence="10">
    <location>
        <position position="74"/>
    </location>
</feature>
<accession>A0A0B6Y7B3</accession>
<evidence type="ECO:0000256" key="2">
    <source>
        <dbReference type="ARBA" id="ARBA00022692"/>
    </source>
</evidence>
<keyword evidence="2" id="KW-0812">Transmembrane</keyword>
<feature type="domain" description="Cadherin" evidence="9">
    <location>
        <begin position="2"/>
        <end position="64"/>
    </location>
</feature>
<dbReference type="EMBL" id="HACG01004876">
    <property type="protein sequence ID" value="CEK51741.1"/>
    <property type="molecule type" value="Transcribed_RNA"/>
</dbReference>
<dbReference type="AlphaFoldDB" id="A0A0B6Y7B3"/>
<protein>
    <recommendedName>
        <fullName evidence="9">Cadherin domain-containing protein</fullName>
    </recommendedName>
</protein>
<evidence type="ECO:0000256" key="1">
    <source>
        <dbReference type="ARBA" id="ARBA00004370"/>
    </source>
</evidence>
<keyword evidence="5" id="KW-0130">Cell adhesion</keyword>
<comment type="subcellular location">
    <subcellularLocation>
        <location evidence="1">Membrane</location>
    </subcellularLocation>
</comment>
<reference evidence="10" key="1">
    <citation type="submission" date="2014-12" db="EMBL/GenBank/DDBJ databases">
        <title>Insight into the proteome of Arion vulgaris.</title>
        <authorList>
            <person name="Aradska J."/>
            <person name="Bulat T."/>
            <person name="Smidak R."/>
            <person name="Sarate P."/>
            <person name="Gangsoo J."/>
            <person name="Sialana F."/>
            <person name="Bilban M."/>
            <person name="Lubec G."/>
        </authorList>
    </citation>
    <scope>NUCLEOTIDE SEQUENCE</scope>
    <source>
        <tissue evidence="10">Skin</tissue>
    </source>
</reference>
<keyword evidence="4 8" id="KW-0106">Calcium</keyword>
<dbReference type="InterPro" id="IPR015919">
    <property type="entry name" value="Cadherin-like_sf"/>
</dbReference>
<keyword evidence="6" id="KW-1133">Transmembrane helix</keyword>
<dbReference type="SUPFAM" id="SSF49313">
    <property type="entry name" value="Cadherin-like"/>
    <property type="match status" value="1"/>
</dbReference>
<evidence type="ECO:0000256" key="4">
    <source>
        <dbReference type="ARBA" id="ARBA00022837"/>
    </source>
</evidence>
<keyword evidence="7" id="KW-0472">Membrane</keyword>
<dbReference type="PROSITE" id="PS50268">
    <property type="entry name" value="CADHERIN_2"/>
    <property type="match status" value="1"/>
</dbReference>
<dbReference type="InterPro" id="IPR020894">
    <property type="entry name" value="Cadherin_CS"/>
</dbReference>
<name>A0A0B6Y7B3_9EUPU</name>
<dbReference type="SMART" id="SM00112">
    <property type="entry name" value="CA"/>
    <property type="match status" value="1"/>
</dbReference>
<dbReference type="Gene3D" id="2.60.40.60">
    <property type="entry name" value="Cadherins"/>
    <property type="match status" value="1"/>
</dbReference>
<evidence type="ECO:0000256" key="6">
    <source>
        <dbReference type="ARBA" id="ARBA00022989"/>
    </source>
</evidence>
<feature type="non-terminal residue" evidence="10">
    <location>
        <position position="1"/>
    </location>
</feature>
<evidence type="ECO:0000313" key="10">
    <source>
        <dbReference type="EMBL" id="CEK51741.1"/>
    </source>
</evidence>
<dbReference type="InterPro" id="IPR002126">
    <property type="entry name" value="Cadherin-like_dom"/>
</dbReference>
<sequence length="74" mass="8084">NDNNTFAVNNSSGLVYTVNPTVDREKIAAYNLEIQASDMGTPKLFATTSIRIIIRDVNDNQPTFTGPRSVAVPE</sequence>
<evidence type="ECO:0000259" key="9">
    <source>
        <dbReference type="PROSITE" id="PS50268"/>
    </source>
</evidence>
<dbReference type="PANTHER" id="PTHR24025">
    <property type="entry name" value="DESMOGLEIN FAMILY MEMBER"/>
    <property type="match status" value="1"/>
</dbReference>
<proteinExistence type="predicted"/>